<accession>A0A9P8Q8P0</accession>
<evidence type="ECO:0000313" key="3">
    <source>
        <dbReference type="Proteomes" id="UP000774326"/>
    </source>
</evidence>
<keyword evidence="1" id="KW-1133">Transmembrane helix</keyword>
<comment type="caution">
    <text evidence="2">The sequence shown here is derived from an EMBL/GenBank/DDBJ whole genome shotgun (WGS) entry which is preliminary data.</text>
</comment>
<organism evidence="2 3">
    <name type="scientific">Wickerhamomyces pijperi</name>
    <name type="common">Yeast</name>
    <name type="synonym">Pichia pijperi</name>
    <dbReference type="NCBI Taxonomy" id="599730"/>
    <lineage>
        <taxon>Eukaryota</taxon>
        <taxon>Fungi</taxon>
        <taxon>Dikarya</taxon>
        <taxon>Ascomycota</taxon>
        <taxon>Saccharomycotina</taxon>
        <taxon>Saccharomycetes</taxon>
        <taxon>Phaffomycetales</taxon>
        <taxon>Wickerhamomycetaceae</taxon>
        <taxon>Wickerhamomyces</taxon>
    </lineage>
</organism>
<keyword evidence="1" id="KW-0812">Transmembrane</keyword>
<dbReference type="AlphaFoldDB" id="A0A9P8Q8P0"/>
<reference evidence="2" key="2">
    <citation type="submission" date="2021-01" db="EMBL/GenBank/DDBJ databases">
        <authorList>
            <person name="Schikora-Tamarit M.A."/>
        </authorList>
    </citation>
    <scope>NUCLEOTIDE SEQUENCE</scope>
    <source>
        <strain evidence="2">CBS2887</strain>
    </source>
</reference>
<sequence>MWSLFSVKPSSQRSKVNLLCCSSSCIFFILSFGAIRPSLMALTIFMILLASCLEGTNLLFGSGTAVNGVIICWEVNHSIVGSYGSTDSSVNLLFSILAISSISSWVKFKLAPVLESNKPVQPSGKSILSNNWSKAEPLAGLMILLPLML</sequence>
<evidence type="ECO:0000313" key="2">
    <source>
        <dbReference type="EMBL" id="KAH3685077.1"/>
    </source>
</evidence>
<keyword evidence="1" id="KW-0472">Membrane</keyword>
<keyword evidence="3" id="KW-1185">Reference proteome</keyword>
<gene>
    <name evidence="2" type="ORF">WICPIJ_003954</name>
</gene>
<reference evidence="2" key="1">
    <citation type="journal article" date="2021" name="Open Biol.">
        <title>Shared evolutionary footprints suggest mitochondrial oxidative damage underlies multiple complex I losses in fungi.</title>
        <authorList>
            <person name="Schikora-Tamarit M.A."/>
            <person name="Marcet-Houben M."/>
            <person name="Nosek J."/>
            <person name="Gabaldon T."/>
        </authorList>
    </citation>
    <scope>NUCLEOTIDE SEQUENCE</scope>
    <source>
        <strain evidence="2">CBS2887</strain>
    </source>
</reference>
<feature type="transmembrane region" description="Helical" evidence="1">
    <location>
        <begin position="16"/>
        <end position="35"/>
    </location>
</feature>
<dbReference type="EMBL" id="JAEUBG010002181">
    <property type="protein sequence ID" value="KAH3685077.1"/>
    <property type="molecule type" value="Genomic_DNA"/>
</dbReference>
<name>A0A9P8Q8P0_WICPI</name>
<proteinExistence type="predicted"/>
<protein>
    <submittedName>
        <fullName evidence="2">Uncharacterized protein</fullName>
    </submittedName>
</protein>
<feature type="transmembrane region" description="Helical" evidence="1">
    <location>
        <begin position="41"/>
        <end position="60"/>
    </location>
</feature>
<evidence type="ECO:0000256" key="1">
    <source>
        <dbReference type="SAM" id="Phobius"/>
    </source>
</evidence>
<dbReference type="Proteomes" id="UP000774326">
    <property type="component" value="Unassembled WGS sequence"/>
</dbReference>